<reference evidence="16" key="1">
    <citation type="submission" date="2013-11" db="EMBL/GenBank/DDBJ databases">
        <title>Genome sequence of the fusiform rust pathogen reveals effectors for host alternation and coevolution with pine.</title>
        <authorList>
            <consortium name="DOE Joint Genome Institute"/>
            <person name="Smith K."/>
            <person name="Pendleton A."/>
            <person name="Kubisiak T."/>
            <person name="Anderson C."/>
            <person name="Salamov A."/>
            <person name="Aerts A."/>
            <person name="Riley R."/>
            <person name="Clum A."/>
            <person name="Lindquist E."/>
            <person name="Ence D."/>
            <person name="Campbell M."/>
            <person name="Kronenberg Z."/>
            <person name="Feau N."/>
            <person name="Dhillon B."/>
            <person name="Hamelin R."/>
            <person name="Burleigh J."/>
            <person name="Smith J."/>
            <person name="Yandell M."/>
            <person name="Nelson C."/>
            <person name="Grigoriev I."/>
            <person name="Davis J."/>
        </authorList>
    </citation>
    <scope>NUCLEOTIDE SEQUENCE</scope>
    <source>
        <strain evidence="16">G11</strain>
    </source>
</reference>
<dbReference type="InterPro" id="IPR013785">
    <property type="entry name" value="Aldolase_TIM"/>
</dbReference>
<dbReference type="InterPro" id="IPR008254">
    <property type="entry name" value="Flavodoxin/NO_synth"/>
</dbReference>
<evidence type="ECO:0000256" key="13">
    <source>
        <dbReference type="SAM" id="MobiDB-lite"/>
    </source>
</evidence>
<keyword evidence="7" id="KW-0819">tRNA processing</keyword>
<evidence type="ECO:0000256" key="12">
    <source>
        <dbReference type="ARBA" id="ARBA00049466"/>
    </source>
</evidence>
<dbReference type="Proteomes" id="UP000886653">
    <property type="component" value="Unassembled WGS sequence"/>
</dbReference>
<keyword evidence="9" id="KW-0408">Iron</keyword>
<dbReference type="PANTHER" id="PTHR13930">
    <property type="entry name" value="S-ADENOSYL-L-METHIONINE-DEPENDENT TRNA 4-DEMETHYLWYOSINE SYNTHASE"/>
    <property type="match status" value="1"/>
</dbReference>
<evidence type="ECO:0000259" key="15">
    <source>
        <dbReference type="PROSITE" id="PS51918"/>
    </source>
</evidence>
<protein>
    <recommendedName>
        <fullName evidence="4">tRNA 4-demethylwyosine synthase (AdoMet-dependent)</fullName>
        <ecNumber evidence="4">4.1.3.44</ecNumber>
    </recommendedName>
</protein>
<dbReference type="InterPro" id="IPR013917">
    <property type="entry name" value="tRNA_wybutosine-synth"/>
</dbReference>
<dbReference type="GO" id="GO:0031591">
    <property type="term" value="P:wybutosine biosynthetic process"/>
    <property type="evidence" value="ECO:0007669"/>
    <property type="project" value="TreeGrafter"/>
</dbReference>
<dbReference type="PROSITE" id="PS51918">
    <property type="entry name" value="RADICAL_SAM"/>
    <property type="match status" value="1"/>
</dbReference>
<evidence type="ECO:0000256" key="9">
    <source>
        <dbReference type="ARBA" id="ARBA00023004"/>
    </source>
</evidence>
<evidence type="ECO:0000256" key="5">
    <source>
        <dbReference type="ARBA" id="ARBA00022485"/>
    </source>
</evidence>
<sequence>MIKPHQPAMPGAFDLTDLLPSLANVKIQTLVLYTTLSNTTKKLANQLVEKLPAYLNPILHSLDHYDLDQLSLVPEHTLAIFILPSYNVESPVDSVLAQFRDAIYDFRFSKDALGVLSYGVIGVGHADYGKEFCKQAKELDGMLEGLGARRVLSLGTLDVSVDAEAELIDLVRPISELLPPLSALPIVARKQEKVSNEEEEEDDSDEGFVDYSVPRPKALTKADLARRKLKRNGPGAAGAEGVDIEDLGAGIPQNTSEFGERKEMVSPMTRKSLTKQGYAIIGSHSAVKTCRWTKASLRGRGFCYKYTFYGIQSHRCMEATPSLACANKCTFCWRSHTNPVGTSWRWKTDDAEFLVEESLKEHDRLIKQLLGMPGVRPDRFLEARTPKHVALSLVGEPVMYPHIKKYIKLLTEKRISTFLVTNAQFPDSLLDLPPVTQLYLSIDAGNKDSLKSIDRPLHRDFWERFLESIDIVRDQRIRTVFRLTLVMGENNEEVEDYAKLVIRGKPDFIEVKGVTFCGYAASSNLTMKNSPYHAEVVTFVQALCHEINRLNPELGYDLASEHAHSCCVLAAQKKYYVDEQWNTWIDYDRFFDLVESGRTDFNGLDYAASTPDFAIFGAPEAGFSPEDQRWYRKSKNGGVAQKDEEE</sequence>
<accession>A0A9P6TH33</accession>
<dbReference type="GO" id="GO:0102521">
    <property type="term" value="F:tRNA-4-demethylwyosine synthase activity"/>
    <property type="evidence" value="ECO:0007669"/>
    <property type="project" value="UniProtKB-EC"/>
</dbReference>
<comment type="similarity">
    <text evidence="3">Belongs to the TYW1 family.</text>
</comment>
<dbReference type="InterPro" id="IPR029039">
    <property type="entry name" value="Flavoprotein-like_sf"/>
</dbReference>
<keyword evidence="10" id="KW-0411">Iron-sulfur</keyword>
<keyword evidence="5" id="KW-0004">4Fe-4S</keyword>
<name>A0A9P6TH33_9BASI</name>
<dbReference type="Pfam" id="PF04055">
    <property type="entry name" value="Radical_SAM"/>
    <property type="match status" value="1"/>
</dbReference>
<dbReference type="GO" id="GO:0051539">
    <property type="term" value="F:4 iron, 4 sulfur cluster binding"/>
    <property type="evidence" value="ECO:0007669"/>
    <property type="project" value="UniProtKB-KW"/>
</dbReference>
<dbReference type="PANTHER" id="PTHR13930:SF0">
    <property type="entry name" value="S-ADENOSYL-L-METHIONINE-DEPENDENT TRNA 4-DEMETHYLWYOSINE SYNTHASE TYW1-RELATED"/>
    <property type="match status" value="1"/>
</dbReference>
<dbReference type="EMBL" id="MU167211">
    <property type="protein sequence ID" value="KAG0151659.1"/>
    <property type="molecule type" value="Genomic_DNA"/>
</dbReference>
<feature type="region of interest" description="Disordered" evidence="13">
    <location>
        <begin position="191"/>
        <end position="210"/>
    </location>
</feature>
<dbReference type="Pfam" id="PF00258">
    <property type="entry name" value="Flavodoxin_1"/>
    <property type="match status" value="1"/>
</dbReference>
<evidence type="ECO:0000256" key="8">
    <source>
        <dbReference type="ARBA" id="ARBA00022723"/>
    </source>
</evidence>
<dbReference type="EC" id="4.1.3.44" evidence="4"/>
<gene>
    <name evidence="16" type="ORF">CROQUDRAFT_650682</name>
</gene>
<dbReference type="OrthoDB" id="271553at2759"/>
<dbReference type="CDD" id="cd01335">
    <property type="entry name" value="Radical_SAM"/>
    <property type="match status" value="1"/>
</dbReference>
<dbReference type="PROSITE" id="PS50902">
    <property type="entry name" value="FLAVODOXIN_LIKE"/>
    <property type="match status" value="1"/>
</dbReference>
<evidence type="ECO:0000256" key="3">
    <source>
        <dbReference type="ARBA" id="ARBA00010115"/>
    </source>
</evidence>
<dbReference type="SFLD" id="SFLDG01071">
    <property type="entry name" value="tRNA_wybutosine-synthesizing"/>
    <property type="match status" value="1"/>
</dbReference>
<evidence type="ECO:0000256" key="11">
    <source>
        <dbReference type="ARBA" id="ARBA00023239"/>
    </source>
</evidence>
<dbReference type="InterPro" id="IPR007197">
    <property type="entry name" value="rSAM"/>
</dbReference>
<feature type="domain" description="Radical SAM core" evidence="15">
    <location>
        <begin position="309"/>
        <end position="553"/>
    </location>
</feature>
<dbReference type="InterPro" id="IPR058240">
    <property type="entry name" value="rSAM_sf"/>
</dbReference>
<feature type="domain" description="Flavodoxin-like" evidence="14">
    <location>
        <begin position="29"/>
        <end position="179"/>
    </location>
</feature>
<dbReference type="Gene3D" id="3.20.20.70">
    <property type="entry name" value="Aldolase class I"/>
    <property type="match status" value="1"/>
</dbReference>
<dbReference type="SUPFAM" id="SSF52218">
    <property type="entry name" value="Flavoproteins"/>
    <property type="match status" value="1"/>
</dbReference>
<comment type="pathway">
    <text evidence="2">tRNA modification; wybutosine-tRNA(Phe) biosynthesis.</text>
</comment>
<dbReference type="SUPFAM" id="SSF102114">
    <property type="entry name" value="Radical SAM enzymes"/>
    <property type="match status" value="1"/>
</dbReference>
<organism evidence="16 17">
    <name type="scientific">Cronartium quercuum f. sp. fusiforme G11</name>
    <dbReference type="NCBI Taxonomy" id="708437"/>
    <lineage>
        <taxon>Eukaryota</taxon>
        <taxon>Fungi</taxon>
        <taxon>Dikarya</taxon>
        <taxon>Basidiomycota</taxon>
        <taxon>Pucciniomycotina</taxon>
        <taxon>Pucciniomycetes</taxon>
        <taxon>Pucciniales</taxon>
        <taxon>Coleosporiaceae</taxon>
        <taxon>Cronartium</taxon>
    </lineage>
</organism>
<dbReference type="Gene3D" id="3.40.50.360">
    <property type="match status" value="1"/>
</dbReference>
<evidence type="ECO:0000256" key="7">
    <source>
        <dbReference type="ARBA" id="ARBA00022694"/>
    </source>
</evidence>
<keyword evidence="8" id="KW-0479">Metal-binding</keyword>
<keyword evidence="11" id="KW-0456">Lyase</keyword>
<comment type="catalytic activity">
    <reaction evidence="12">
        <text>N(1)-methylguanosine(37) in tRNA(Phe) + pyruvate + S-adenosyl-L-methionine = 4-demethylwyosine(37) in tRNA(Phe) + 5'-deoxyadenosine + L-methionine + CO2 + H2O</text>
        <dbReference type="Rhea" id="RHEA:36347"/>
        <dbReference type="Rhea" id="RHEA-COMP:10164"/>
        <dbReference type="Rhea" id="RHEA-COMP:10165"/>
        <dbReference type="ChEBI" id="CHEBI:15361"/>
        <dbReference type="ChEBI" id="CHEBI:15377"/>
        <dbReference type="ChEBI" id="CHEBI:16526"/>
        <dbReference type="ChEBI" id="CHEBI:17319"/>
        <dbReference type="ChEBI" id="CHEBI:57844"/>
        <dbReference type="ChEBI" id="CHEBI:59789"/>
        <dbReference type="ChEBI" id="CHEBI:64315"/>
        <dbReference type="ChEBI" id="CHEBI:73542"/>
        <dbReference type="EC" id="4.1.3.44"/>
    </reaction>
</comment>
<evidence type="ECO:0000313" key="17">
    <source>
        <dbReference type="Proteomes" id="UP000886653"/>
    </source>
</evidence>
<dbReference type="SFLD" id="SFLDF00284">
    <property type="entry name" value="tRNA_wybutosine-synthesizing"/>
    <property type="match status" value="1"/>
</dbReference>
<dbReference type="SFLD" id="SFLDS00029">
    <property type="entry name" value="Radical_SAM"/>
    <property type="match status" value="1"/>
</dbReference>
<evidence type="ECO:0000256" key="10">
    <source>
        <dbReference type="ARBA" id="ARBA00023014"/>
    </source>
</evidence>
<dbReference type="AlphaFoldDB" id="A0A9P6TH33"/>
<feature type="compositionally biased region" description="Acidic residues" evidence="13">
    <location>
        <begin position="197"/>
        <end position="208"/>
    </location>
</feature>
<keyword evidence="17" id="KW-1185">Reference proteome</keyword>
<evidence type="ECO:0000313" key="16">
    <source>
        <dbReference type="EMBL" id="KAG0151659.1"/>
    </source>
</evidence>
<comment type="caution">
    <text evidence="16">The sequence shown here is derived from an EMBL/GenBank/DDBJ whole genome shotgun (WGS) entry which is preliminary data.</text>
</comment>
<dbReference type="GO" id="GO:0046872">
    <property type="term" value="F:metal ion binding"/>
    <property type="evidence" value="ECO:0007669"/>
    <property type="project" value="UniProtKB-KW"/>
</dbReference>
<evidence type="ECO:0000256" key="1">
    <source>
        <dbReference type="ARBA" id="ARBA00001966"/>
    </source>
</evidence>
<evidence type="ECO:0000256" key="4">
    <source>
        <dbReference type="ARBA" id="ARBA00012821"/>
    </source>
</evidence>
<proteinExistence type="inferred from homology"/>
<evidence type="ECO:0000256" key="6">
    <source>
        <dbReference type="ARBA" id="ARBA00022691"/>
    </source>
</evidence>
<keyword evidence="6" id="KW-0949">S-adenosyl-L-methionine</keyword>
<dbReference type="Pfam" id="PF08608">
    <property type="entry name" value="Wyosine_form"/>
    <property type="match status" value="1"/>
</dbReference>
<dbReference type="GO" id="GO:0010181">
    <property type="term" value="F:FMN binding"/>
    <property type="evidence" value="ECO:0007669"/>
    <property type="project" value="InterPro"/>
</dbReference>
<evidence type="ECO:0000256" key="2">
    <source>
        <dbReference type="ARBA" id="ARBA00004797"/>
    </source>
</evidence>
<evidence type="ECO:0000259" key="14">
    <source>
        <dbReference type="PROSITE" id="PS50902"/>
    </source>
</evidence>
<comment type="cofactor">
    <cofactor evidence="1">
        <name>[4Fe-4S] cluster</name>
        <dbReference type="ChEBI" id="CHEBI:49883"/>
    </cofactor>
</comment>
<dbReference type="InterPro" id="IPR034556">
    <property type="entry name" value="tRNA_wybutosine-synthase"/>
</dbReference>